<gene>
    <name evidence="2" type="ORF">POM88_049728</name>
</gene>
<accession>A0AAD8GYM8</accession>
<evidence type="ECO:0000256" key="1">
    <source>
        <dbReference type="SAM" id="MobiDB-lite"/>
    </source>
</evidence>
<dbReference type="EMBL" id="JAUIZM010000011">
    <property type="protein sequence ID" value="KAK1356472.1"/>
    <property type="molecule type" value="Genomic_DNA"/>
</dbReference>
<protein>
    <submittedName>
        <fullName evidence="2">Uncharacterized protein</fullName>
    </submittedName>
</protein>
<dbReference type="Proteomes" id="UP001237642">
    <property type="component" value="Unassembled WGS sequence"/>
</dbReference>
<feature type="compositionally biased region" description="Acidic residues" evidence="1">
    <location>
        <begin position="28"/>
        <end position="44"/>
    </location>
</feature>
<proteinExistence type="predicted"/>
<sequence length="341" mass="36745">MSTSGYRSTRDRSPTPSPRGPLYISSESDSDPSEEPTEDTESEDSSVQILSPPPPLVIDLVSSPEQIVEIPDSPVTQLEDDLSVVTSATVTTVSPTVQSTEPLPLVTPVVCQYEVLEPIVSEPVDDSQLSPVRSTVDYSTAITPPGSSTSTRGISFMALLTAPSPVYVEAPAAPTLPDFMLPQVDDGPVCDTAPPVPTLHVPAPVEMISSAPAFPVPLTDQLVQPEGEREPVPWHVHYHLFQHYRWVWARYEEIFATRDAILRLMSVPDPVVAHGGGSLLLRDIPMEIVHQISVSVLAGLQTDISALPSSSTGAIDQSTVVILISRAIAEFQRRVGEMFGQ</sequence>
<comment type="caution">
    <text evidence="2">The sequence shown here is derived from an EMBL/GenBank/DDBJ whole genome shotgun (WGS) entry which is preliminary data.</text>
</comment>
<evidence type="ECO:0000313" key="2">
    <source>
        <dbReference type="EMBL" id="KAK1356472.1"/>
    </source>
</evidence>
<keyword evidence="3" id="KW-1185">Reference proteome</keyword>
<reference evidence="2" key="1">
    <citation type="submission" date="2023-02" db="EMBL/GenBank/DDBJ databases">
        <title>Genome of toxic invasive species Heracleum sosnowskyi carries increased number of genes despite the absence of recent whole-genome duplications.</title>
        <authorList>
            <person name="Schelkunov M."/>
            <person name="Shtratnikova V."/>
            <person name="Makarenko M."/>
            <person name="Klepikova A."/>
            <person name="Omelchenko D."/>
            <person name="Novikova G."/>
            <person name="Obukhova E."/>
            <person name="Bogdanov V."/>
            <person name="Penin A."/>
            <person name="Logacheva M."/>
        </authorList>
    </citation>
    <scope>NUCLEOTIDE SEQUENCE</scope>
    <source>
        <strain evidence="2">Hsosn_3</strain>
        <tissue evidence="2">Leaf</tissue>
    </source>
</reference>
<dbReference type="AlphaFoldDB" id="A0AAD8GYM8"/>
<reference evidence="2" key="2">
    <citation type="submission" date="2023-05" db="EMBL/GenBank/DDBJ databases">
        <authorList>
            <person name="Schelkunov M.I."/>
        </authorList>
    </citation>
    <scope>NUCLEOTIDE SEQUENCE</scope>
    <source>
        <strain evidence="2">Hsosn_3</strain>
        <tissue evidence="2">Leaf</tissue>
    </source>
</reference>
<evidence type="ECO:0000313" key="3">
    <source>
        <dbReference type="Proteomes" id="UP001237642"/>
    </source>
</evidence>
<feature type="region of interest" description="Disordered" evidence="1">
    <location>
        <begin position="1"/>
        <end position="55"/>
    </location>
</feature>
<organism evidence="2 3">
    <name type="scientific">Heracleum sosnowskyi</name>
    <dbReference type="NCBI Taxonomy" id="360622"/>
    <lineage>
        <taxon>Eukaryota</taxon>
        <taxon>Viridiplantae</taxon>
        <taxon>Streptophyta</taxon>
        <taxon>Embryophyta</taxon>
        <taxon>Tracheophyta</taxon>
        <taxon>Spermatophyta</taxon>
        <taxon>Magnoliopsida</taxon>
        <taxon>eudicotyledons</taxon>
        <taxon>Gunneridae</taxon>
        <taxon>Pentapetalae</taxon>
        <taxon>asterids</taxon>
        <taxon>campanulids</taxon>
        <taxon>Apiales</taxon>
        <taxon>Apiaceae</taxon>
        <taxon>Apioideae</taxon>
        <taxon>apioid superclade</taxon>
        <taxon>Tordylieae</taxon>
        <taxon>Tordyliinae</taxon>
        <taxon>Heracleum</taxon>
    </lineage>
</organism>
<name>A0AAD8GYM8_9APIA</name>